<comment type="caution">
    <text evidence="1">The sequence shown here is derived from an EMBL/GenBank/DDBJ whole genome shotgun (WGS) entry which is preliminary data.</text>
</comment>
<dbReference type="EMBL" id="JACAZI010000023">
    <property type="protein sequence ID" value="KAF7336159.1"/>
    <property type="molecule type" value="Genomic_DNA"/>
</dbReference>
<keyword evidence="2" id="KW-1185">Reference proteome</keyword>
<sequence>MIFHPSTLHATIFFSGEIHAAIIPRQMSANNVDIVANIEKTKGPAVLSKMREQIHALTNDIAAIDSNSQLLFVWADQQAIGDTFDVHNNVLESAFNRLIGDAGGAFDSNKGASHGTLDMAVGVYAGCLPGSC</sequence>
<evidence type="ECO:0000313" key="2">
    <source>
        <dbReference type="Proteomes" id="UP000620124"/>
    </source>
</evidence>
<evidence type="ECO:0000313" key="1">
    <source>
        <dbReference type="EMBL" id="KAF7336159.1"/>
    </source>
</evidence>
<protein>
    <submittedName>
        <fullName evidence="1">Uncharacterized protein</fullName>
    </submittedName>
</protein>
<gene>
    <name evidence="1" type="ORF">MVEN_02163300</name>
</gene>
<dbReference type="Proteomes" id="UP000620124">
    <property type="component" value="Unassembled WGS sequence"/>
</dbReference>
<name>A0A8H7CFW0_9AGAR</name>
<reference evidence="1" key="1">
    <citation type="submission" date="2020-05" db="EMBL/GenBank/DDBJ databases">
        <title>Mycena genomes resolve the evolution of fungal bioluminescence.</title>
        <authorList>
            <person name="Tsai I.J."/>
        </authorList>
    </citation>
    <scope>NUCLEOTIDE SEQUENCE</scope>
    <source>
        <strain evidence="1">CCC161011</strain>
    </source>
</reference>
<organism evidence="1 2">
    <name type="scientific">Mycena venus</name>
    <dbReference type="NCBI Taxonomy" id="2733690"/>
    <lineage>
        <taxon>Eukaryota</taxon>
        <taxon>Fungi</taxon>
        <taxon>Dikarya</taxon>
        <taxon>Basidiomycota</taxon>
        <taxon>Agaricomycotina</taxon>
        <taxon>Agaricomycetes</taxon>
        <taxon>Agaricomycetidae</taxon>
        <taxon>Agaricales</taxon>
        <taxon>Marasmiineae</taxon>
        <taxon>Mycenaceae</taxon>
        <taxon>Mycena</taxon>
    </lineage>
</organism>
<dbReference type="AlphaFoldDB" id="A0A8H7CFW0"/>
<proteinExistence type="predicted"/>
<accession>A0A8H7CFW0</accession>